<evidence type="ECO:0000259" key="3">
    <source>
        <dbReference type="PROSITE" id="PS50132"/>
    </source>
</evidence>
<evidence type="ECO:0008006" key="7">
    <source>
        <dbReference type="Google" id="ProtNLM"/>
    </source>
</evidence>
<accession>A0A1B6FTB1</accession>
<evidence type="ECO:0000313" key="6">
    <source>
        <dbReference type="EMBL" id="JAS53379.1"/>
    </source>
</evidence>
<evidence type="ECO:0000256" key="2">
    <source>
        <dbReference type="SAM" id="Phobius"/>
    </source>
</evidence>
<dbReference type="Pfam" id="PF00615">
    <property type="entry name" value="RGS"/>
    <property type="match status" value="1"/>
</dbReference>
<feature type="domain" description="PXA" evidence="5">
    <location>
        <begin position="117"/>
        <end position="277"/>
    </location>
</feature>
<dbReference type="PROSITE" id="PS50195">
    <property type="entry name" value="PX"/>
    <property type="match status" value="1"/>
</dbReference>
<dbReference type="AlphaFoldDB" id="A0A1B6FTB1"/>
<keyword evidence="2" id="KW-1133">Transmembrane helix</keyword>
<evidence type="ECO:0000256" key="1">
    <source>
        <dbReference type="SAM" id="MobiDB-lite"/>
    </source>
</evidence>
<protein>
    <recommendedName>
        <fullName evidence="7">PXA domain-containing protein</fullName>
    </recommendedName>
</protein>
<evidence type="ECO:0000259" key="5">
    <source>
        <dbReference type="PROSITE" id="PS51207"/>
    </source>
</evidence>
<reference evidence="6" key="1">
    <citation type="submission" date="2015-11" db="EMBL/GenBank/DDBJ databases">
        <title>De novo transcriptome assembly of four potential Pierce s Disease insect vectors from Arizona vineyards.</title>
        <authorList>
            <person name="Tassone E.E."/>
        </authorList>
    </citation>
    <scope>NUCLEOTIDE SEQUENCE</scope>
</reference>
<dbReference type="Pfam" id="PF02194">
    <property type="entry name" value="PXA"/>
    <property type="match status" value="1"/>
</dbReference>
<keyword evidence="2" id="KW-0472">Membrane</keyword>
<organism evidence="6">
    <name type="scientific">Cuerna arida</name>
    <dbReference type="NCBI Taxonomy" id="1464854"/>
    <lineage>
        <taxon>Eukaryota</taxon>
        <taxon>Metazoa</taxon>
        <taxon>Ecdysozoa</taxon>
        <taxon>Arthropoda</taxon>
        <taxon>Hexapoda</taxon>
        <taxon>Insecta</taxon>
        <taxon>Pterygota</taxon>
        <taxon>Neoptera</taxon>
        <taxon>Paraneoptera</taxon>
        <taxon>Hemiptera</taxon>
        <taxon>Auchenorrhyncha</taxon>
        <taxon>Membracoidea</taxon>
        <taxon>Cicadellidae</taxon>
        <taxon>Cicadellinae</taxon>
        <taxon>Proconiini</taxon>
        <taxon>Cuerna</taxon>
    </lineage>
</organism>
<dbReference type="SMART" id="SM00312">
    <property type="entry name" value="PX"/>
    <property type="match status" value="1"/>
</dbReference>
<dbReference type="InterPro" id="IPR016137">
    <property type="entry name" value="RGS"/>
</dbReference>
<dbReference type="SUPFAM" id="SSF64268">
    <property type="entry name" value="PX domain"/>
    <property type="match status" value="1"/>
</dbReference>
<dbReference type="GO" id="GO:0097352">
    <property type="term" value="P:autophagosome maturation"/>
    <property type="evidence" value="ECO:0007669"/>
    <property type="project" value="TreeGrafter"/>
</dbReference>
<dbReference type="InterPro" id="IPR036305">
    <property type="entry name" value="RGS_sf"/>
</dbReference>
<dbReference type="SUPFAM" id="SSF48097">
    <property type="entry name" value="Regulator of G-protein signaling, RGS"/>
    <property type="match status" value="1"/>
</dbReference>
<gene>
    <name evidence="6" type="ORF">g.16832</name>
</gene>
<proteinExistence type="predicted"/>
<dbReference type="InterPro" id="IPR001683">
    <property type="entry name" value="PX_dom"/>
</dbReference>
<name>A0A1B6FTB1_9HEMI</name>
<dbReference type="Gene3D" id="3.30.1520.10">
    <property type="entry name" value="Phox-like domain"/>
    <property type="match status" value="1"/>
</dbReference>
<dbReference type="PROSITE" id="PS51207">
    <property type="entry name" value="PXA"/>
    <property type="match status" value="1"/>
</dbReference>
<dbReference type="PROSITE" id="PS50132">
    <property type="entry name" value="RGS"/>
    <property type="match status" value="1"/>
</dbReference>
<dbReference type="GO" id="GO:0005770">
    <property type="term" value="C:late endosome"/>
    <property type="evidence" value="ECO:0007669"/>
    <property type="project" value="TreeGrafter"/>
</dbReference>
<dbReference type="EMBL" id="GECZ01016390">
    <property type="protein sequence ID" value="JAS53379.1"/>
    <property type="molecule type" value="Transcribed_RNA"/>
</dbReference>
<feature type="domain" description="RGS" evidence="3">
    <location>
        <begin position="316"/>
        <end position="441"/>
    </location>
</feature>
<feature type="region of interest" description="Disordered" evidence="1">
    <location>
        <begin position="449"/>
        <end position="477"/>
    </location>
</feature>
<dbReference type="SMART" id="SM00315">
    <property type="entry name" value="RGS"/>
    <property type="match status" value="1"/>
</dbReference>
<feature type="domain" description="PX" evidence="4">
    <location>
        <begin position="535"/>
        <end position="654"/>
    </location>
</feature>
<evidence type="ECO:0000259" key="4">
    <source>
        <dbReference type="PROSITE" id="PS50195"/>
    </source>
</evidence>
<dbReference type="SMART" id="SM00313">
    <property type="entry name" value="PXA"/>
    <property type="match status" value="1"/>
</dbReference>
<dbReference type="PANTHER" id="PTHR22775">
    <property type="entry name" value="SORTING NEXIN"/>
    <property type="match status" value="1"/>
</dbReference>
<feature type="transmembrane region" description="Helical" evidence="2">
    <location>
        <begin position="21"/>
        <end position="54"/>
    </location>
</feature>
<dbReference type="Gene3D" id="1.10.167.10">
    <property type="entry name" value="Regulator of G-protein Signalling 4, domain 2"/>
    <property type="match status" value="1"/>
</dbReference>
<dbReference type="GO" id="GO:0035091">
    <property type="term" value="F:phosphatidylinositol binding"/>
    <property type="evidence" value="ECO:0007669"/>
    <property type="project" value="InterPro"/>
</dbReference>
<dbReference type="InterPro" id="IPR036871">
    <property type="entry name" value="PX_dom_sf"/>
</dbReference>
<dbReference type="InterPro" id="IPR003114">
    <property type="entry name" value="Phox_assoc"/>
</dbReference>
<dbReference type="Pfam" id="PF00787">
    <property type="entry name" value="PX"/>
    <property type="match status" value="1"/>
</dbReference>
<sequence length="887" mass="100099">MENSDFKNLVNLIMKDKVVQYVSIIVVIKVLAFSLSLGLTTGFILVVAFFIGFFAFQSLFKNRHEVDNLLGLLMGTDRETGTDSAMRRTPCSVCGDGACDRERIVHNKKPWTGLMVPKDVDHAVSDLLQKTLDEFVTSWLKEITSDNSFQQELKQLVRHAASVVLSRALKVDIAKLLTTKGLRVLVQHMAAMRQVTAGRQLHIHPAVASREAELDYLRALTTQLLPLLLTRTHLNCKVFEVLVREILAGWLLLPITDTVCDPVVLNSLLLLLMGRQPLTDYPPGDGTNQVEFLAHFITKSQPSTNASALRPDMCIILKDQSLLYAFMQFLKSQGAVYILQFCLDVEEFNRRMLTPELSSEDLDLLYRDAWDLYSVYFSPHSPDTLNFPDQLVTQMRKVLSKDVTKLRTSPPLFQAYEHAYNLLDSVYCPQFHTSDDFYTWLCGPKVLTNSSKSGSSSPSLPGSPAKSRGGRKTADSLGAVSRLSSRLNKLKGALKASPVTDGQTCDVDTSSLELQTDTDFAEALQYEAERDLSAWRVSILNTFSRVDPTTTKVTTMFTINIQRIDVTQGDSSQWTVERRLTDFYSLDAKLTEFHGEFPDAQLPSRRTIANCTSPSGRPESVQIYEEYLQKLLSKPALRGSDLLFSFLACPGEFVAEDSALGRLLRRGVPLTLRKERGQHLEPFIATFIASTESRVRHSKIEYKDMSQEMSPRHIRKITSPVFGDNFGLHLPPELPEKLPKSTTQTPFTPTHCCIYFGVNVLQWSQTTIKFAIALQKLFGNTVDAILQYWLNVKLKRLLVPQRVAHLVKLLQWAIFESRGKSDRAQVARAVELQLREKGEWTRPIYQGLFVAAQAPLLNKQLFYCLLDVLVEELFPEINENEDIKKTE</sequence>
<dbReference type="PANTHER" id="PTHR22775:SF44">
    <property type="entry name" value="SORTING NEXIN-14"/>
    <property type="match status" value="1"/>
</dbReference>
<dbReference type="InterPro" id="IPR044926">
    <property type="entry name" value="RGS_subdomain_2"/>
</dbReference>
<feature type="compositionally biased region" description="Low complexity" evidence="1">
    <location>
        <begin position="450"/>
        <end position="467"/>
    </location>
</feature>
<keyword evidence="2" id="KW-0812">Transmembrane</keyword>